<organism evidence="7 8">
    <name type="scientific">Echinicola pacifica</name>
    <dbReference type="NCBI Taxonomy" id="346377"/>
    <lineage>
        <taxon>Bacteria</taxon>
        <taxon>Pseudomonadati</taxon>
        <taxon>Bacteroidota</taxon>
        <taxon>Cytophagia</taxon>
        <taxon>Cytophagales</taxon>
        <taxon>Cyclobacteriaceae</taxon>
        <taxon>Echinicola</taxon>
    </lineage>
</organism>
<evidence type="ECO:0000313" key="7">
    <source>
        <dbReference type="EMBL" id="GGZ24920.1"/>
    </source>
</evidence>
<keyword evidence="2" id="KW-0479">Metal-binding</keyword>
<dbReference type="GO" id="GO:0051539">
    <property type="term" value="F:4 iron, 4 sulfur cluster binding"/>
    <property type="evidence" value="ECO:0007669"/>
    <property type="project" value="UniProtKB-KW"/>
</dbReference>
<name>A0A918PXZ4_9BACT</name>
<evidence type="ECO:0008006" key="9">
    <source>
        <dbReference type="Google" id="ProtNLM"/>
    </source>
</evidence>
<keyword evidence="6" id="KW-1133">Transmembrane helix</keyword>
<evidence type="ECO:0000256" key="4">
    <source>
        <dbReference type="ARBA" id="ARBA00023004"/>
    </source>
</evidence>
<proteinExistence type="predicted"/>
<keyword evidence="1" id="KW-0004">4Fe-4S</keyword>
<keyword evidence="8" id="KW-1185">Reference proteome</keyword>
<evidence type="ECO:0000313" key="8">
    <source>
        <dbReference type="Proteomes" id="UP000619457"/>
    </source>
</evidence>
<dbReference type="Gene3D" id="3.50.50.60">
    <property type="entry name" value="FAD/NAD(P)-binding domain"/>
    <property type="match status" value="1"/>
</dbReference>
<comment type="caution">
    <text evidence="7">The sequence shown here is derived from an EMBL/GenBank/DDBJ whole genome shotgun (WGS) entry which is preliminary data.</text>
</comment>
<keyword evidence="5" id="KW-0411">Iron-sulfur</keyword>
<keyword evidence="6" id="KW-0812">Transmembrane</keyword>
<dbReference type="RefSeq" id="WP_018473458.1">
    <property type="nucleotide sequence ID" value="NZ_BMWX01000003.1"/>
</dbReference>
<keyword evidence="3" id="KW-0560">Oxidoreductase</keyword>
<dbReference type="PANTHER" id="PTHR43498:SF1">
    <property type="entry name" value="COB--COM HETERODISULFIDE REDUCTASE IRON-SULFUR SUBUNIT A"/>
    <property type="match status" value="1"/>
</dbReference>
<evidence type="ECO:0000256" key="5">
    <source>
        <dbReference type="ARBA" id="ARBA00023014"/>
    </source>
</evidence>
<dbReference type="InterPro" id="IPR036188">
    <property type="entry name" value="FAD/NAD-bd_sf"/>
</dbReference>
<dbReference type="AlphaFoldDB" id="A0A918PXZ4"/>
<evidence type="ECO:0000256" key="6">
    <source>
        <dbReference type="SAM" id="Phobius"/>
    </source>
</evidence>
<dbReference type="SUPFAM" id="SSF51905">
    <property type="entry name" value="FAD/NAD(P)-binding domain"/>
    <property type="match status" value="1"/>
</dbReference>
<evidence type="ECO:0000256" key="2">
    <source>
        <dbReference type="ARBA" id="ARBA00022723"/>
    </source>
</evidence>
<dbReference type="GO" id="GO:0016491">
    <property type="term" value="F:oxidoreductase activity"/>
    <property type="evidence" value="ECO:0007669"/>
    <property type="project" value="UniProtKB-KW"/>
</dbReference>
<keyword evidence="6" id="KW-0472">Membrane</keyword>
<dbReference type="InterPro" id="IPR039650">
    <property type="entry name" value="HdrA-like"/>
</dbReference>
<dbReference type="Proteomes" id="UP000619457">
    <property type="component" value="Unassembled WGS sequence"/>
</dbReference>
<gene>
    <name evidence="7" type="ORF">GCM10007049_16700</name>
</gene>
<reference evidence="7" key="1">
    <citation type="journal article" date="2014" name="Int. J. Syst. Evol. Microbiol.">
        <title>Complete genome sequence of Corynebacterium casei LMG S-19264T (=DSM 44701T), isolated from a smear-ripened cheese.</title>
        <authorList>
            <consortium name="US DOE Joint Genome Institute (JGI-PGF)"/>
            <person name="Walter F."/>
            <person name="Albersmeier A."/>
            <person name="Kalinowski J."/>
            <person name="Ruckert C."/>
        </authorList>
    </citation>
    <scope>NUCLEOTIDE SEQUENCE</scope>
    <source>
        <strain evidence="7">KCTC 12368</strain>
    </source>
</reference>
<sequence>MIQADFNGSRSLKEMHLSRDIVVIGGGLSGVCAAITAARQGCKVALVQDRPVLGGNASSEVRLWALGATSHMGNNNRWAREGGIVDEIMVENTYRNKEGNPVIFDTVLIDKVLAEPNITLFLNTSVFHVQKDGDRIIQEIIGFNAQNSTLYHLSATEFIDASGDGIISYLAGVPYRIGAEGPEEFDEPLAPDIEDYGELLGHTLFFYSKKVEEPVRYIPPSYAIKDASIIPGLRNVEVGDHGCKLWWFEYGGRKDTIHDTEEIKMELWKVAYGIWDYIKNSGKLKGTENYTLEWVGLIPGKRESRRFEGEYMLNQSDLVQQKPHEDAISFGGWAMDLHPADGVYSDKPSCTQWHTKGVYAIPYRCYVPLGVDNLLLTGRIISASHVAFGSTRVMATCAHGGQAVGMAAAHAIRKDISPRELLEKRHLQALQADLVQMGHYIPQLEQEQRPGLLQQACISPSSTLQLTELPTSGKWETLTFSMAQMVPVQQQLPDFQLWLKASEATTISIELRKSSKRGNHSPDITLHSETFELQAGEQMISFQVPTLDLAGQYAFITVMKNEQVAIALSDHMITGIIAVYNQVNKAVSNFGKQEPPQGLGVDEFEFWCPKRRPKGGNMAISFAAPVYTFDSGHLCRSIYRPVAEPNAWAAALEDPQPQLTLRWEQPQAISSLQLFLDPDYDHPMETVQMDHHEHVMPFTIRDFSVLDEEGQPLAVVRDNYQAIVKIDFPTTLQTKVLHLKLEAPSDTVPASVFGIYINGQSQSLLNDN</sequence>
<dbReference type="Pfam" id="PF12831">
    <property type="entry name" value="FAD_oxidored"/>
    <property type="match status" value="1"/>
</dbReference>
<dbReference type="GO" id="GO:0046872">
    <property type="term" value="F:metal ion binding"/>
    <property type="evidence" value="ECO:0007669"/>
    <property type="project" value="UniProtKB-KW"/>
</dbReference>
<protein>
    <recommendedName>
        <fullName evidence="9">FAD dependent oxidoreductase</fullName>
    </recommendedName>
</protein>
<evidence type="ECO:0000256" key="1">
    <source>
        <dbReference type="ARBA" id="ARBA00022485"/>
    </source>
</evidence>
<feature type="transmembrane region" description="Helical" evidence="6">
    <location>
        <begin position="21"/>
        <end position="38"/>
    </location>
</feature>
<keyword evidence="4" id="KW-0408">Iron</keyword>
<dbReference type="PANTHER" id="PTHR43498">
    <property type="entry name" value="FERREDOXIN:COB-COM HETERODISULFIDE REDUCTASE SUBUNIT A"/>
    <property type="match status" value="1"/>
</dbReference>
<evidence type="ECO:0000256" key="3">
    <source>
        <dbReference type="ARBA" id="ARBA00023002"/>
    </source>
</evidence>
<dbReference type="EMBL" id="BMWX01000003">
    <property type="protein sequence ID" value="GGZ24920.1"/>
    <property type="molecule type" value="Genomic_DNA"/>
</dbReference>
<accession>A0A918PXZ4</accession>
<reference evidence="7" key="2">
    <citation type="submission" date="2020-09" db="EMBL/GenBank/DDBJ databases">
        <authorList>
            <person name="Sun Q."/>
            <person name="Kim S."/>
        </authorList>
    </citation>
    <scope>NUCLEOTIDE SEQUENCE</scope>
    <source>
        <strain evidence="7">KCTC 12368</strain>
    </source>
</reference>